<evidence type="ECO:0000256" key="3">
    <source>
        <dbReference type="ARBA" id="ARBA00012700"/>
    </source>
</evidence>
<evidence type="ECO:0000256" key="10">
    <source>
        <dbReference type="ARBA" id="ARBA00041392"/>
    </source>
</evidence>
<dbReference type="OMA" id="WAIRTFN"/>
<evidence type="ECO:0000256" key="6">
    <source>
        <dbReference type="ARBA" id="ARBA00022679"/>
    </source>
</evidence>
<evidence type="ECO:0000256" key="7">
    <source>
        <dbReference type="ARBA" id="ARBA00022737"/>
    </source>
</evidence>
<keyword evidence="15" id="KW-1185">Reference proteome</keyword>
<dbReference type="EMBL" id="KK122156">
    <property type="protein sequence ID" value="KFM82074.1"/>
    <property type="molecule type" value="Genomic_DNA"/>
</dbReference>
<dbReference type="Proteomes" id="UP000054359">
    <property type="component" value="Unassembled WGS sequence"/>
</dbReference>
<evidence type="ECO:0000256" key="13">
    <source>
        <dbReference type="ARBA" id="ARBA00043219"/>
    </source>
</evidence>
<dbReference type="EC" id="2.5.1.58" evidence="4"/>
<evidence type="ECO:0000256" key="5">
    <source>
        <dbReference type="ARBA" id="ARBA00022602"/>
    </source>
</evidence>
<keyword evidence="7" id="KW-0677">Repeat</keyword>
<evidence type="ECO:0000256" key="2">
    <source>
        <dbReference type="ARBA" id="ARBA00006734"/>
    </source>
</evidence>
<evidence type="ECO:0000313" key="15">
    <source>
        <dbReference type="Proteomes" id="UP000054359"/>
    </source>
</evidence>
<reference evidence="14 15" key="1">
    <citation type="submission" date="2013-11" db="EMBL/GenBank/DDBJ databases">
        <title>Genome sequencing of Stegodyphus mimosarum.</title>
        <authorList>
            <person name="Bechsgaard J."/>
        </authorList>
    </citation>
    <scope>NUCLEOTIDE SEQUENCE [LARGE SCALE GENOMIC DNA]</scope>
</reference>
<dbReference type="SUPFAM" id="SSF48439">
    <property type="entry name" value="Protein prenylyltransferase"/>
    <property type="match status" value="1"/>
</dbReference>
<evidence type="ECO:0000313" key="14">
    <source>
        <dbReference type="EMBL" id="KFM82074.1"/>
    </source>
</evidence>
<evidence type="ECO:0000256" key="12">
    <source>
        <dbReference type="ARBA" id="ARBA00043086"/>
    </source>
</evidence>
<name>A0A087UXI5_STEMI</name>
<protein>
    <recommendedName>
        <fullName evidence="9">Protein farnesyltransferase/geranylgeranyltransferase type-1 subunit alpha</fullName>
        <ecNumber evidence="4">2.5.1.58</ecNumber>
        <ecNumber evidence="3">2.5.1.59</ecNumber>
    </recommendedName>
    <alternativeName>
        <fullName evidence="12">CAAX farnesyltransferase subunit alpha</fullName>
    </alternativeName>
    <alternativeName>
        <fullName evidence="11">FTase-alpha</fullName>
    </alternativeName>
    <alternativeName>
        <fullName evidence="10">Ras proteins prenyltransferase subunit alpha</fullName>
    </alternativeName>
    <alternativeName>
        <fullName evidence="13">Type I protein geranyl-geranyltransferase subunit alpha</fullName>
    </alternativeName>
</protein>
<dbReference type="GO" id="GO:0005965">
    <property type="term" value="C:protein farnesyltransferase complex"/>
    <property type="evidence" value="ECO:0007669"/>
    <property type="project" value="TreeGrafter"/>
</dbReference>
<dbReference type="STRING" id="407821.A0A087UXI5"/>
<dbReference type="PANTHER" id="PTHR11129">
    <property type="entry name" value="PROTEIN FARNESYLTRANSFERASE ALPHA SUBUNIT/RAB GERANYLGERANYL TRANSFERASE ALPHA SUBUNIT"/>
    <property type="match status" value="1"/>
</dbReference>
<evidence type="ECO:0000256" key="8">
    <source>
        <dbReference type="ARBA" id="ARBA00022842"/>
    </source>
</evidence>
<evidence type="ECO:0000256" key="11">
    <source>
        <dbReference type="ARBA" id="ARBA00042436"/>
    </source>
</evidence>
<dbReference type="Pfam" id="PF01239">
    <property type="entry name" value="PPTA"/>
    <property type="match status" value="5"/>
</dbReference>
<dbReference type="EC" id="2.5.1.59" evidence="3"/>
<accession>A0A087UXI5</accession>
<keyword evidence="5" id="KW-0637">Prenyltransferase</keyword>
<comment type="cofactor">
    <cofactor evidence="1">
        <name>Mg(2+)</name>
        <dbReference type="ChEBI" id="CHEBI:18420"/>
    </cofactor>
</comment>
<dbReference type="Gene3D" id="1.25.40.120">
    <property type="entry name" value="Protein prenylyltransferase"/>
    <property type="match status" value="1"/>
</dbReference>
<evidence type="ECO:0000256" key="9">
    <source>
        <dbReference type="ARBA" id="ARBA00040965"/>
    </source>
</evidence>
<sequence>MSDGYDVDWVFYRDRPEWNDVEPVNQDNGAYSVVQIAYSDKFKDIFNYFRAVLQRKEISERAFKLSEDATNVNPSNYTVWHYRRILLQELNKDLNEELEYSQHMIEDNPKNYQVWHHRQVLIEWLKDPSKEKKLTERILTEDAKNYHAWQHRQWVIKEFDLWEHELEFVNCLLEQDIRNNSAWNQRFFVIGHTTELTDEVLSQEIKYTLESISKAPHNESPWNYLRGILQDKGLSKYSAVMEFTENLYNSGCRSPHLLGYIIDCIEESLLSDPNAELFQKAIDLCEALANKHDTIRKEYWNYIARNLGHLYGPEEAHAHTSVNSS</sequence>
<keyword evidence="6" id="KW-0808">Transferase</keyword>
<dbReference type="InterPro" id="IPR002088">
    <property type="entry name" value="Prenyl_trans_a"/>
</dbReference>
<feature type="non-terminal residue" evidence="14">
    <location>
        <position position="325"/>
    </location>
</feature>
<organism evidence="14 15">
    <name type="scientific">Stegodyphus mimosarum</name>
    <name type="common">African social velvet spider</name>
    <dbReference type="NCBI Taxonomy" id="407821"/>
    <lineage>
        <taxon>Eukaryota</taxon>
        <taxon>Metazoa</taxon>
        <taxon>Ecdysozoa</taxon>
        <taxon>Arthropoda</taxon>
        <taxon>Chelicerata</taxon>
        <taxon>Arachnida</taxon>
        <taxon>Araneae</taxon>
        <taxon>Araneomorphae</taxon>
        <taxon>Entelegynae</taxon>
        <taxon>Eresoidea</taxon>
        <taxon>Eresidae</taxon>
        <taxon>Stegodyphus</taxon>
    </lineage>
</organism>
<dbReference type="GO" id="GO:0004660">
    <property type="term" value="F:protein farnesyltransferase activity"/>
    <property type="evidence" value="ECO:0007669"/>
    <property type="project" value="UniProtKB-EC"/>
</dbReference>
<evidence type="ECO:0000256" key="1">
    <source>
        <dbReference type="ARBA" id="ARBA00001946"/>
    </source>
</evidence>
<dbReference type="GO" id="GO:0005953">
    <property type="term" value="C:CAAX-protein geranylgeranyltransferase complex"/>
    <property type="evidence" value="ECO:0007669"/>
    <property type="project" value="TreeGrafter"/>
</dbReference>
<evidence type="ECO:0000256" key="4">
    <source>
        <dbReference type="ARBA" id="ARBA00012702"/>
    </source>
</evidence>
<dbReference type="OrthoDB" id="272289at2759"/>
<comment type="similarity">
    <text evidence="2">Belongs to the protein prenyltransferase subunit alpha family.</text>
</comment>
<dbReference type="PANTHER" id="PTHR11129:SF1">
    <property type="entry name" value="PROTEIN FARNESYLTRANSFERASE_GERANYLGERANYLTRANSFERASE TYPE-1 SUBUNIT ALPHA"/>
    <property type="match status" value="1"/>
</dbReference>
<proteinExistence type="inferred from homology"/>
<dbReference type="GO" id="GO:0004662">
    <property type="term" value="F:CAAX-protein geranylgeranyltransferase activity"/>
    <property type="evidence" value="ECO:0007669"/>
    <property type="project" value="UniProtKB-EC"/>
</dbReference>
<gene>
    <name evidence="14" type="ORF">X975_26413</name>
</gene>
<dbReference type="PROSITE" id="PS51147">
    <property type="entry name" value="PFTA"/>
    <property type="match status" value="5"/>
</dbReference>
<keyword evidence="8" id="KW-0460">Magnesium</keyword>
<dbReference type="AlphaFoldDB" id="A0A087UXI5"/>